<name>A0A1H6B4M6_9SPHI</name>
<evidence type="ECO:0000256" key="1">
    <source>
        <dbReference type="ARBA" id="ARBA00023125"/>
    </source>
</evidence>
<dbReference type="AlphaFoldDB" id="A0A1H6B4M6"/>
<dbReference type="SUPFAM" id="SSF100939">
    <property type="entry name" value="SPOC domain-like"/>
    <property type="match status" value="1"/>
</dbReference>
<evidence type="ECO:0000313" key="4">
    <source>
        <dbReference type="EMBL" id="SEG55325.1"/>
    </source>
</evidence>
<dbReference type="InterPro" id="IPR016194">
    <property type="entry name" value="SPOC-like_C_dom_sf"/>
</dbReference>
<protein>
    <recommendedName>
        <fullName evidence="2">Non-homologous end joining protein Ku</fullName>
    </recommendedName>
</protein>
<comment type="similarity">
    <text evidence="2">Belongs to the prokaryotic Ku family.</text>
</comment>
<dbReference type="InterPro" id="IPR009187">
    <property type="entry name" value="Prok_Ku"/>
</dbReference>
<dbReference type="SMART" id="SM00559">
    <property type="entry name" value="Ku78"/>
    <property type="match status" value="1"/>
</dbReference>
<keyword evidence="2" id="KW-0233">DNA recombination</keyword>
<proteinExistence type="inferred from homology"/>
<dbReference type="EMBL" id="FNUT01000009">
    <property type="protein sequence ID" value="SEG55325.1"/>
    <property type="molecule type" value="Genomic_DNA"/>
</dbReference>
<keyword evidence="1 2" id="KW-0238">DNA-binding</keyword>
<dbReference type="Pfam" id="PF02735">
    <property type="entry name" value="Ku"/>
    <property type="match status" value="1"/>
</dbReference>
<feature type="domain" description="Ku" evidence="3">
    <location>
        <begin position="79"/>
        <end position="206"/>
    </location>
</feature>
<dbReference type="InterPro" id="IPR006164">
    <property type="entry name" value="DNA_bd_Ku70/Ku80"/>
</dbReference>
<keyword evidence="2" id="KW-0234">DNA repair</keyword>
<dbReference type="PANTHER" id="PTHR41251">
    <property type="entry name" value="NON-HOMOLOGOUS END JOINING PROTEIN KU"/>
    <property type="match status" value="1"/>
</dbReference>
<gene>
    <name evidence="2" type="primary">ku</name>
    <name evidence="4" type="ORF">SAMN05421877_109141</name>
</gene>
<sequence length="278" mass="31713">MVTLFLSFFLLRTTKCQFSCFKGKENLMKAIWTGAIGFGLVNIPIKIYSATQSSSLDLDMLDRKDGARIKYKRVNEESGKEVEWDNIVKGYMLKDKYVVLEDADFEEAMPEKNKMVNLQTFVKLEEIDSIYFDTPYYLLPQKAGEKAYALLYKALQKSKMAGLGTFVMRSSENLAIVKPSDNVLVLNKIRFQEEIREVEDPINVSGIKISKAEMDMAMQLIKMNSKEFDISAFKNEYSSELLKIIKAKSKGKRATIRKIKVENTKATDLLEKLKASLG</sequence>
<dbReference type="PIRSF" id="PIRSF006493">
    <property type="entry name" value="Prok_Ku"/>
    <property type="match status" value="1"/>
</dbReference>
<keyword evidence="2" id="KW-0227">DNA damage</keyword>
<dbReference type="GO" id="GO:0006310">
    <property type="term" value="P:DNA recombination"/>
    <property type="evidence" value="ECO:0007669"/>
    <property type="project" value="UniProtKB-KW"/>
</dbReference>
<dbReference type="CDD" id="cd00789">
    <property type="entry name" value="KU_like"/>
    <property type="match status" value="1"/>
</dbReference>
<dbReference type="GO" id="GO:0006303">
    <property type="term" value="P:double-strand break repair via nonhomologous end joining"/>
    <property type="evidence" value="ECO:0007669"/>
    <property type="project" value="UniProtKB-UniRule"/>
</dbReference>
<keyword evidence="5" id="KW-1185">Reference proteome</keyword>
<reference evidence="5" key="1">
    <citation type="submission" date="2016-10" db="EMBL/GenBank/DDBJ databases">
        <authorList>
            <person name="Varghese N."/>
            <person name="Submissions S."/>
        </authorList>
    </citation>
    <scope>NUCLEOTIDE SEQUENCE [LARGE SCALE GENOMIC DNA]</scope>
    <source>
        <strain evidence="5">DSM 22361</strain>
    </source>
</reference>
<organism evidence="4 5">
    <name type="scientific">Sphingobacterium lactis</name>
    <dbReference type="NCBI Taxonomy" id="797291"/>
    <lineage>
        <taxon>Bacteria</taxon>
        <taxon>Pseudomonadati</taxon>
        <taxon>Bacteroidota</taxon>
        <taxon>Sphingobacteriia</taxon>
        <taxon>Sphingobacteriales</taxon>
        <taxon>Sphingobacteriaceae</taxon>
        <taxon>Sphingobacterium</taxon>
    </lineage>
</organism>
<dbReference type="NCBIfam" id="TIGR02772">
    <property type="entry name" value="Ku_bact"/>
    <property type="match status" value="1"/>
</dbReference>
<evidence type="ECO:0000259" key="3">
    <source>
        <dbReference type="SMART" id="SM00559"/>
    </source>
</evidence>
<dbReference type="HAMAP" id="MF_01875">
    <property type="entry name" value="Prokaryotic_Ku"/>
    <property type="match status" value="1"/>
</dbReference>
<dbReference type="Proteomes" id="UP000236731">
    <property type="component" value="Unassembled WGS sequence"/>
</dbReference>
<evidence type="ECO:0000256" key="2">
    <source>
        <dbReference type="HAMAP-Rule" id="MF_01875"/>
    </source>
</evidence>
<accession>A0A1H6B4M6</accession>
<dbReference type="GO" id="GO:0003690">
    <property type="term" value="F:double-stranded DNA binding"/>
    <property type="evidence" value="ECO:0007669"/>
    <property type="project" value="UniProtKB-UniRule"/>
</dbReference>
<dbReference type="Gene3D" id="2.40.290.10">
    <property type="match status" value="1"/>
</dbReference>
<comment type="function">
    <text evidence="2">With LigD forms a non-homologous end joining (NHEJ) DNA repair enzyme, which repairs dsDNA breaks with reduced fidelity. Binds linear dsDNA with 5'- and 3'- overhangs but not closed circular dsDNA nor ssDNA. Recruits and stimulates the ligase activity of LigD.</text>
</comment>
<dbReference type="PANTHER" id="PTHR41251:SF1">
    <property type="entry name" value="NON-HOMOLOGOUS END JOINING PROTEIN KU"/>
    <property type="match status" value="1"/>
</dbReference>
<evidence type="ECO:0000313" key="5">
    <source>
        <dbReference type="Proteomes" id="UP000236731"/>
    </source>
</evidence>
<comment type="subunit">
    <text evidence="2">Homodimer. Interacts with LigD.</text>
</comment>